<dbReference type="PANTHER" id="PTHR47178">
    <property type="entry name" value="MONOOXYGENASE, FAD-BINDING"/>
    <property type="match status" value="1"/>
</dbReference>
<evidence type="ECO:0000256" key="5">
    <source>
        <dbReference type="ARBA" id="ARBA00023033"/>
    </source>
</evidence>
<evidence type="ECO:0000256" key="2">
    <source>
        <dbReference type="ARBA" id="ARBA00022630"/>
    </source>
</evidence>
<evidence type="ECO:0000313" key="7">
    <source>
        <dbReference type="EMBL" id="OJJ64159.1"/>
    </source>
</evidence>
<gene>
    <name evidence="7" type="ORF">ASPSYDRAFT_26177</name>
</gene>
<dbReference type="RefSeq" id="XP_040707965.1">
    <property type="nucleotide sequence ID" value="XM_040844254.1"/>
</dbReference>
<evidence type="ECO:0000256" key="3">
    <source>
        <dbReference type="ARBA" id="ARBA00022827"/>
    </source>
</evidence>
<dbReference type="GO" id="GO:0071949">
    <property type="term" value="F:FAD binding"/>
    <property type="evidence" value="ECO:0007669"/>
    <property type="project" value="InterPro"/>
</dbReference>
<proteinExistence type="predicted"/>
<dbReference type="VEuPathDB" id="FungiDB:ASPSYDRAFT_26177"/>
<dbReference type="InterPro" id="IPR002938">
    <property type="entry name" value="FAD-bd"/>
</dbReference>
<protein>
    <recommendedName>
        <fullName evidence="6">FAD-binding domain-containing protein</fullName>
    </recommendedName>
</protein>
<dbReference type="AlphaFoldDB" id="A0A1L9TXJ7"/>
<sequence length="397" mass="44063">MTIPHSTDKIIIIGAGPGGLVLAHCLRKQGIPYEIFEREKASQPRKQGWAVALIESLPDLEASLPAEVFQRLPTASVNRNMDNNDVFSIIDSKTGKTTAAVGGENYPSPRCLLRVNRQAFRQVLCEGIQVQNGKELDYYEEFDDGVIVHFKDGTSTTGSFLVGADGAHSAVRKQLFKTAKLSQSSFIPLAAELRLSKAQYEPLHKIGSAGLFSYGHNLRYLIGLLSVSEDRSSALYYWACCIRSDTPEKEWAWVRSATSEQLYNRCVEETRDFAPYLTDIIRLTKPEDMVRPPVRFVEFSLPEEPSGSERVTLLGDAAHVMVPFYLAGANTAVRDACDLARCISGNPGDASNVIREYEDRMLTRGRQMVLRSRKAGQDPTLDDIVVRANEEGSGILW</sequence>
<keyword evidence="4" id="KW-0560">Oxidoreductase</keyword>
<keyword evidence="8" id="KW-1185">Reference proteome</keyword>
<dbReference type="Pfam" id="PF01494">
    <property type="entry name" value="FAD_binding_3"/>
    <property type="match status" value="1"/>
</dbReference>
<reference evidence="8" key="1">
    <citation type="journal article" date="2017" name="Genome Biol.">
        <title>Comparative genomics reveals high biological diversity and specific adaptations in the industrially and medically important fungal genus Aspergillus.</title>
        <authorList>
            <person name="de Vries R.P."/>
            <person name="Riley R."/>
            <person name="Wiebenga A."/>
            <person name="Aguilar-Osorio G."/>
            <person name="Amillis S."/>
            <person name="Uchima C.A."/>
            <person name="Anderluh G."/>
            <person name="Asadollahi M."/>
            <person name="Askin M."/>
            <person name="Barry K."/>
            <person name="Battaglia E."/>
            <person name="Bayram O."/>
            <person name="Benocci T."/>
            <person name="Braus-Stromeyer S.A."/>
            <person name="Caldana C."/>
            <person name="Canovas D."/>
            <person name="Cerqueira G.C."/>
            <person name="Chen F."/>
            <person name="Chen W."/>
            <person name="Choi C."/>
            <person name="Clum A."/>
            <person name="Dos Santos R.A."/>
            <person name="Damasio A.R."/>
            <person name="Diallinas G."/>
            <person name="Emri T."/>
            <person name="Fekete E."/>
            <person name="Flipphi M."/>
            <person name="Freyberg S."/>
            <person name="Gallo A."/>
            <person name="Gournas C."/>
            <person name="Habgood R."/>
            <person name="Hainaut M."/>
            <person name="Harispe M.L."/>
            <person name="Henrissat B."/>
            <person name="Hilden K.S."/>
            <person name="Hope R."/>
            <person name="Hossain A."/>
            <person name="Karabika E."/>
            <person name="Karaffa L."/>
            <person name="Karanyi Z."/>
            <person name="Krasevec N."/>
            <person name="Kuo A."/>
            <person name="Kusch H."/>
            <person name="LaButti K."/>
            <person name="Lagendijk E.L."/>
            <person name="Lapidus A."/>
            <person name="Levasseur A."/>
            <person name="Lindquist E."/>
            <person name="Lipzen A."/>
            <person name="Logrieco A.F."/>
            <person name="MacCabe A."/>
            <person name="Maekelae M.R."/>
            <person name="Malavazi I."/>
            <person name="Melin P."/>
            <person name="Meyer V."/>
            <person name="Mielnichuk N."/>
            <person name="Miskei M."/>
            <person name="Molnar A.P."/>
            <person name="Mule G."/>
            <person name="Ngan C.Y."/>
            <person name="Orejas M."/>
            <person name="Orosz E."/>
            <person name="Ouedraogo J.P."/>
            <person name="Overkamp K.M."/>
            <person name="Park H.-S."/>
            <person name="Perrone G."/>
            <person name="Piumi F."/>
            <person name="Punt P.J."/>
            <person name="Ram A.F."/>
            <person name="Ramon A."/>
            <person name="Rauscher S."/>
            <person name="Record E."/>
            <person name="Riano-Pachon D.M."/>
            <person name="Robert V."/>
            <person name="Roehrig J."/>
            <person name="Ruller R."/>
            <person name="Salamov A."/>
            <person name="Salih N.S."/>
            <person name="Samson R.A."/>
            <person name="Sandor E."/>
            <person name="Sanguinetti M."/>
            <person name="Schuetze T."/>
            <person name="Sepcic K."/>
            <person name="Shelest E."/>
            <person name="Sherlock G."/>
            <person name="Sophianopoulou V."/>
            <person name="Squina F.M."/>
            <person name="Sun H."/>
            <person name="Susca A."/>
            <person name="Todd R.B."/>
            <person name="Tsang A."/>
            <person name="Unkles S.E."/>
            <person name="van de Wiele N."/>
            <person name="van Rossen-Uffink D."/>
            <person name="Oliveira J.V."/>
            <person name="Vesth T.C."/>
            <person name="Visser J."/>
            <person name="Yu J.-H."/>
            <person name="Zhou M."/>
            <person name="Andersen M.R."/>
            <person name="Archer D.B."/>
            <person name="Baker S.E."/>
            <person name="Benoit I."/>
            <person name="Brakhage A.A."/>
            <person name="Braus G.H."/>
            <person name="Fischer R."/>
            <person name="Frisvad J.C."/>
            <person name="Goldman G.H."/>
            <person name="Houbraken J."/>
            <person name="Oakley B."/>
            <person name="Pocsi I."/>
            <person name="Scazzocchio C."/>
            <person name="Seiboth B."/>
            <person name="vanKuyk P.A."/>
            <person name="Wortman J."/>
            <person name="Dyer P.S."/>
            <person name="Grigoriev I.V."/>
        </authorList>
    </citation>
    <scope>NUCLEOTIDE SEQUENCE [LARGE SCALE GENOMIC DNA]</scope>
    <source>
        <strain evidence="8">CBS 593.65</strain>
    </source>
</reference>
<dbReference type="OrthoDB" id="47494at2759"/>
<evidence type="ECO:0000256" key="4">
    <source>
        <dbReference type="ARBA" id="ARBA00023002"/>
    </source>
</evidence>
<keyword evidence="2" id="KW-0285">Flavoprotein</keyword>
<name>A0A1L9TXJ7_9EURO</name>
<keyword evidence="3" id="KW-0274">FAD</keyword>
<comment type="cofactor">
    <cofactor evidence="1">
        <name>FAD</name>
        <dbReference type="ChEBI" id="CHEBI:57692"/>
    </cofactor>
</comment>
<dbReference type="PRINTS" id="PR00420">
    <property type="entry name" value="RNGMNOXGNASE"/>
</dbReference>
<dbReference type="InterPro" id="IPR036188">
    <property type="entry name" value="FAD/NAD-bd_sf"/>
</dbReference>
<dbReference type="Proteomes" id="UP000184356">
    <property type="component" value="Unassembled WGS sequence"/>
</dbReference>
<dbReference type="GeneID" id="63760327"/>
<organism evidence="7 8">
    <name type="scientific">Aspergillus sydowii CBS 593.65</name>
    <dbReference type="NCBI Taxonomy" id="1036612"/>
    <lineage>
        <taxon>Eukaryota</taxon>
        <taxon>Fungi</taxon>
        <taxon>Dikarya</taxon>
        <taxon>Ascomycota</taxon>
        <taxon>Pezizomycotina</taxon>
        <taxon>Eurotiomycetes</taxon>
        <taxon>Eurotiomycetidae</taxon>
        <taxon>Eurotiales</taxon>
        <taxon>Aspergillaceae</taxon>
        <taxon>Aspergillus</taxon>
        <taxon>Aspergillus subgen. Nidulantes</taxon>
    </lineage>
</organism>
<accession>A0A1L9TXJ7</accession>
<keyword evidence="5" id="KW-0503">Monooxygenase</keyword>
<dbReference type="EMBL" id="KV878582">
    <property type="protein sequence ID" value="OJJ64159.1"/>
    <property type="molecule type" value="Genomic_DNA"/>
</dbReference>
<feature type="domain" description="FAD-binding" evidence="6">
    <location>
        <begin position="9"/>
        <end position="369"/>
    </location>
</feature>
<dbReference type="STRING" id="1036612.A0A1L9TXJ7"/>
<dbReference type="Gene3D" id="3.50.50.60">
    <property type="entry name" value="FAD/NAD(P)-binding domain"/>
    <property type="match status" value="1"/>
</dbReference>
<evidence type="ECO:0000256" key="1">
    <source>
        <dbReference type="ARBA" id="ARBA00001974"/>
    </source>
</evidence>
<evidence type="ECO:0000313" key="8">
    <source>
        <dbReference type="Proteomes" id="UP000184356"/>
    </source>
</evidence>
<dbReference type="PANTHER" id="PTHR47178:SF6">
    <property type="entry name" value="FAD-BINDING DOMAIN-CONTAINING PROTEIN"/>
    <property type="match status" value="1"/>
</dbReference>
<evidence type="ECO:0000259" key="6">
    <source>
        <dbReference type="Pfam" id="PF01494"/>
    </source>
</evidence>
<dbReference type="GO" id="GO:0004497">
    <property type="term" value="F:monooxygenase activity"/>
    <property type="evidence" value="ECO:0007669"/>
    <property type="project" value="UniProtKB-KW"/>
</dbReference>
<dbReference type="SUPFAM" id="SSF51905">
    <property type="entry name" value="FAD/NAD(P)-binding domain"/>
    <property type="match status" value="1"/>
</dbReference>